<dbReference type="EMBL" id="AP015038">
    <property type="protein sequence ID" value="BAT88063.1"/>
    <property type="molecule type" value="Genomic_DNA"/>
</dbReference>
<dbReference type="AlphaFoldDB" id="A0A0S3S5G6"/>
<accession>A0A0S3S5G6</accession>
<keyword evidence="2" id="KW-1185">Reference proteome</keyword>
<feature type="non-terminal residue" evidence="1">
    <location>
        <position position="1"/>
    </location>
</feature>
<protein>
    <submittedName>
        <fullName evidence="1">Uncharacterized protein</fullName>
    </submittedName>
</protein>
<reference evidence="1 2" key="1">
    <citation type="journal article" date="2015" name="Sci. Rep.">
        <title>The power of single molecule real-time sequencing technology in the de novo assembly of a eukaryotic genome.</title>
        <authorList>
            <person name="Sakai H."/>
            <person name="Naito K."/>
            <person name="Ogiso-Tanaka E."/>
            <person name="Takahashi Y."/>
            <person name="Iseki K."/>
            <person name="Muto C."/>
            <person name="Satou K."/>
            <person name="Teruya K."/>
            <person name="Shiroma A."/>
            <person name="Shimoji M."/>
            <person name="Hirano T."/>
            <person name="Itoh T."/>
            <person name="Kaga A."/>
            <person name="Tomooka N."/>
        </authorList>
    </citation>
    <scope>NUCLEOTIDE SEQUENCE [LARGE SCALE GENOMIC DNA]</scope>
    <source>
        <strain evidence="2">cv. Shumari</strain>
    </source>
</reference>
<dbReference type="Proteomes" id="UP000291084">
    <property type="component" value="Chromosome 5"/>
</dbReference>
<organism evidence="1 2">
    <name type="scientific">Vigna angularis var. angularis</name>
    <dbReference type="NCBI Taxonomy" id="157739"/>
    <lineage>
        <taxon>Eukaryota</taxon>
        <taxon>Viridiplantae</taxon>
        <taxon>Streptophyta</taxon>
        <taxon>Embryophyta</taxon>
        <taxon>Tracheophyta</taxon>
        <taxon>Spermatophyta</taxon>
        <taxon>Magnoliopsida</taxon>
        <taxon>eudicotyledons</taxon>
        <taxon>Gunneridae</taxon>
        <taxon>Pentapetalae</taxon>
        <taxon>rosids</taxon>
        <taxon>fabids</taxon>
        <taxon>Fabales</taxon>
        <taxon>Fabaceae</taxon>
        <taxon>Papilionoideae</taxon>
        <taxon>50 kb inversion clade</taxon>
        <taxon>NPAAA clade</taxon>
        <taxon>indigoferoid/millettioid clade</taxon>
        <taxon>Phaseoleae</taxon>
        <taxon>Vigna</taxon>
    </lineage>
</organism>
<sequence length="88" mass="10308">NRYGARFDFTQQYQHRYEELTHHKGCDWRIFLPTQPSNFQVSVLGSLSFSEHHTLAIIIISLIEWSLSTFSESFSFIMISILSRNVVP</sequence>
<gene>
    <name evidence="1" type="primary">Vigan.05G150300</name>
    <name evidence="1" type="ORF">VIGAN_05150300</name>
</gene>
<name>A0A0S3S5G6_PHAAN</name>
<evidence type="ECO:0000313" key="1">
    <source>
        <dbReference type="EMBL" id="BAT88063.1"/>
    </source>
</evidence>
<evidence type="ECO:0000313" key="2">
    <source>
        <dbReference type="Proteomes" id="UP000291084"/>
    </source>
</evidence>
<proteinExistence type="predicted"/>